<dbReference type="Proteomes" id="UP000263900">
    <property type="component" value="Chromosome"/>
</dbReference>
<accession>A0A3B7MWS2</accession>
<proteinExistence type="predicted"/>
<dbReference type="KEGG" id="pseg:D3H65_19975"/>
<evidence type="ECO:0000313" key="2">
    <source>
        <dbReference type="Proteomes" id="UP000263900"/>
    </source>
</evidence>
<organism evidence="1 2">
    <name type="scientific">Paraflavitalea soli</name>
    <dbReference type="NCBI Taxonomy" id="2315862"/>
    <lineage>
        <taxon>Bacteria</taxon>
        <taxon>Pseudomonadati</taxon>
        <taxon>Bacteroidota</taxon>
        <taxon>Chitinophagia</taxon>
        <taxon>Chitinophagales</taxon>
        <taxon>Chitinophagaceae</taxon>
        <taxon>Paraflavitalea</taxon>
    </lineage>
</organism>
<gene>
    <name evidence="1" type="ORF">D3H65_19975</name>
</gene>
<dbReference type="AlphaFoldDB" id="A0A3B7MWS2"/>
<dbReference type="EMBL" id="CP032157">
    <property type="protein sequence ID" value="AXY76125.1"/>
    <property type="molecule type" value="Genomic_DNA"/>
</dbReference>
<keyword evidence="2" id="KW-1185">Reference proteome</keyword>
<reference evidence="1 2" key="1">
    <citation type="submission" date="2018-09" db="EMBL/GenBank/DDBJ databases">
        <title>Genome sequencing of strain 6GH32-13.</title>
        <authorList>
            <person name="Weon H.-Y."/>
            <person name="Heo J."/>
            <person name="Kwon S.-W."/>
        </authorList>
    </citation>
    <scope>NUCLEOTIDE SEQUENCE [LARGE SCALE GENOMIC DNA]</scope>
    <source>
        <strain evidence="1 2">5GH32-13</strain>
    </source>
</reference>
<dbReference type="OrthoDB" id="1365333at2"/>
<evidence type="ECO:0000313" key="1">
    <source>
        <dbReference type="EMBL" id="AXY76125.1"/>
    </source>
</evidence>
<name>A0A3B7MWS2_9BACT</name>
<sequence>MNLAERCLLNKGHEKDSIIVCKDAHGESQSQYRLINNLNRIVQKYDLDGCLIKENNTERCDFLLIVPAENKTRAVFIELKGKKFLKAVSQVNNSIEQLNPATSQYNIFGRIIMSAAPKLQGPAYIRLLEKTTKSGGNLIIKSKIIAEQIGELL</sequence>
<protein>
    <submittedName>
        <fullName evidence="1">Uncharacterized protein</fullName>
    </submittedName>
</protein>
<dbReference type="RefSeq" id="WP_119052004.1">
    <property type="nucleotide sequence ID" value="NZ_CP032157.1"/>
</dbReference>